<comment type="cofactor">
    <cofactor evidence="1">
        <name>Fe(2+)</name>
        <dbReference type="ChEBI" id="CHEBI:29033"/>
    </cofactor>
</comment>
<organism evidence="6 7">
    <name type="scientific">Nostoc cf. commune SO-36</name>
    <dbReference type="NCBI Taxonomy" id="449208"/>
    <lineage>
        <taxon>Bacteria</taxon>
        <taxon>Bacillati</taxon>
        <taxon>Cyanobacteriota</taxon>
        <taxon>Cyanophyceae</taxon>
        <taxon>Nostocales</taxon>
        <taxon>Nostocaceae</taxon>
        <taxon>Nostoc</taxon>
    </lineage>
</organism>
<evidence type="ECO:0000313" key="7">
    <source>
        <dbReference type="Proteomes" id="UP001055453"/>
    </source>
</evidence>
<keyword evidence="5" id="KW-0408">Iron</keyword>
<evidence type="ECO:0000256" key="1">
    <source>
        <dbReference type="ARBA" id="ARBA00001954"/>
    </source>
</evidence>
<dbReference type="PANTHER" id="PTHR10543:SF89">
    <property type="entry name" value="CAROTENOID 9,10(9',10')-CLEAVAGE DIOXYGENASE 1"/>
    <property type="match status" value="1"/>
</dbReference>
<evidence type="ECO:0000256" key="4">
    <source>
        <dbReference type="ARBA" id="ARBA00023002"/>
    </source>
</evidence>
<reference evidence="6" key="1">
    <citation type="submission" date="2022-04" db="EMBL/GenBank/DDBJ databases">
        <title>Complete genome sequence of a cyanobacterium, Nostoc sp. SO-36, isolated in Antarctica.</title>
        <authorList>
            <person name="Kanesaki Y."/>
            <person name="Effendi D."/>
            <person name="Sakamoto T."/>
            <person name="Ohtani S."/>
            <person name="Awai K."/>
        </authorList>
    </citation>
    <scope>NUCLEOTIDE SEQUENCE</scope>
    <source>
        <strain evidence="6">SO-36</strain>
    </source>
</reference>
<dbReference type="Pfam" id="PF03055">
    <property type="entry name" value="RPE65"/>
    <property type="match status" value="1"/>
</dbReference>
<keyword evidence="7" id="KW-1185">Reference proteome</keyword>
<sequence length="103" mass="11468">MRPRLLLDGLLKYDLETGSTQVHEFGRGRFGGDSVFAPRPGATSEDDGWLLTMVWDALAKKSELLVVDARNITAPPVARIIMPKRVPYGFHANWVSEAQMATR</sequence>
<evidence type="ECO:0008006" key="8">
    <source>
        <dbReference type="Google" id="ProtNLM"/>
    </source>
</evidence>
<comment type="similarity">
    <text evidence="2">Belongs to the carotenoid oxygenase family.</text>
</comment>
<dbReference type="EMBL" id="AP025732">
    <property type="protein sequence ID" value="BDI20135.1"/>
    <property type="molecule type" value="Genomic_DNA"/>
</dbReference>
<evidence type="ECO:0000256" key="3">
    <source>
        <dbReference type="ARBA" id="ARBA00022723"/>
    </source>
</evidence>
<protein>
    <recommendedName>
        <fullName evidence="8">Dioxygenase</fullName>
    </recommendedName>
</protein>
<gene>
    <name evidence="6" type="ORF">ANSO36C_59370</name>
</gene>
<keyword evidence="4" id="KW-0560">Oxidoreductase</keyword>
<dbReference type="InterPro" id="IPR004294">
    <property type="entry name" value="Carotenoid_Oase"/>
</dbReference>
<name>A0ABM7ZA58_NOSCO</name>
<dbReference type="PANTHER" id="PTHR10543">
    <property type="entry name" value="BETA-CAROTENE DIOXYGENASE"/>
    <property type="match status" value="1"/>
</dbReference>
<keyword evidence="3" id="KW-0479">Metal-binding</keyword>
<dbReference type="Proteomes" id="UP001055453">
    <property type="component" value="Chromosome"/>
</dbReference>
<evidence type="ECO:0000256" key="5">
    <source>
        <dbReference type="ARBA" id="ARBA00023004"/>
    </source>
</evidence>
<evidence type="ECO:0000313" key="6">
    <source>
        <dbReference type="EMBL" id="BDI20135.1"/>
    </source>
</evidence>
<evidence type="ECO:0000256" key="2">
    <source>
        <dbReference type="ARBA" id="ARBA00006787"/>
    </source>
</evidence>
<accession>A0ABM7ZA58</accession>
<proteinExistence type="inferred from homology"/>